<keyword evidence="5" id="KW-0812">Transmembrane</keyword>
<gene>
    <name evidence="7" type="ORF">BFJ72_g13323</name>
</gene>
<proteinExistence type="inferred from homology"/>
<feature type="transmembrane region" description="Helical" evidence="5">
    <location>
        <begin position="86"/>
        <end position="107"/>
    </location>
</feature>
<dbReference type="GO" id="GO:0016020">
    <property type="term" value="C:membrane"/>
    <property type="evidence" value="ECO:0007669"/>
    <property type="project" value="UniProtKB-SubCell"/>
</dbReference>
<keyword evidence="3" id="KW-0325">Glycoprotein</keyword>
<evidence type="ECO:0000256" key="2">
    <source>
        <dbReference type="ARBA" id="ARBA00006727"/>
    </source>
</evidence>
<feature type="transmembrane region" description="Helical" evidence="5">
    <location>
        <begin position="143"/>
        <end position="164"/>
    </location>
</feature>
<protein>
    <recommendedName>
        <fullName evidence="6">Peptidase S9 prolyl oligopeptidase catalytic domain-containing protein</fullName>
    </recommendedName>
</protein>
<dbReference type="InterPro" id="IPR001375">
    <property type="entry name" value="Peptidase_S9_cat"/>
</dbReference>
<evidence type="ECO:0000256" key="4">
    <source>
        <dbReference type="SAM" id="MobiDB-lite"/>
    </source>
</evidence>
<comment type="similarity">
    <text evidence="2">Belongs to the major facilitator superfamily. Monocarboxylate porter (TC 2.A.1.13) family.</text>
</comment>
<feature type="transmembrane region" description="Helical" evidence="5">
    <location>
        <begin position="176"/>
        <end position="196"/>
    </location>
</feature>
<dbReference type="InterPro" id="IPR050327">
    <property type="entry name" value="Proton-linked_MCT"/>
</dbReference>
<evidence type="ECO:0000256" key="3">
    <source>
        <dbReference type="ARBA" id="ARBA00023180"/>
    </source>
</evidence>
<feature type="domain" description="Peptidase S9 prolyl oligopeptidase catalytic" evidence="6">
    <location>
        <begin position="525"/>
        <end position="646"/>
    </location>
</feature>
<evidence type="ECO:0000259" key="6">
    <source>
        <dbReference type="Pfam" id="PF00326"/>
    </source>
</evidence>
<dbReference type="EMBL" id="MRDB01000078">
    <property type="protein sequence ID" value="RKL27296.1"/>
    <property type="molecule type" value="Genomic_DNA"/>
</dbReference>
<dbReference type="InterPro" id="IPR011701">
    <property type="entry name" value="MFS"/>
</dbReference>
<feature type="region of interest" description="Disordered" evidence="4">
    <location>
        <begin position="1"/>
        <end position="42"/>
    </location>
</feature>
<evidence type="ECO:0000256" key="5">
    <source>
        <dbReference type="SAM" id="Phobius"/>
    </source>
</evidence>
<name>A0A420SDE1_GIBIN</name>
<feature type="transmembrane region" description="Helical" evidence="5">
    <location>
        <begin position="376"/>
        <end position="402"/>
    </location>
</feature>
<dbReference type="Pfam" id="PF00326">
    <property type="entry name" value="Peptidase_S9"/>
    <property type="match status" value="1"/>
</dbReference>
<feature type="transmembrane region" description="Helical" evidence="5">
    <location>
        <begin position="315"/>
        <end position="335"/>
    </location>
</feature>
<dbReference type="SUPFAM" id="SSF103473">
    <property type="entry name" value="MFS general substrate transporter"/>
    <property type="match status" value="1"/>
</dbReference>
<dbReference type="Gene3D" id="3.40.50.1820">
    <property type="entry name" value="alpha/beta hydrolase"/>
    <property type="match status" value="1"/>
</dbReference>
<dbReference type="PANTHER" id="PTHR11360">
    <property type="entry name" value="MONOCARBOXYLATE TRANSPORTER"/>
    <property type="match status" value="1"/>
</dbReference>
<evidence type="ECO:0000313" key="8">
    <source>
        <dbReference type="Proteomes" id="UP000283569"/>
    </source>
</evidence>
<dbReference type="Proteomes" id="UP000283569">
    <property type="component" value="Unassembled WGS sequence"/>
</dbReference>
<evidence type="ECO:0000313" key="7">
    <source>
        <dbReference type="EMBL" id="RKL27296.1"/>
    </source>
</evidence>
<dbReference type="GO" id="GO:0006508">
    <property type="term" value="P:proteolysis"/>
    <property type="evidence" value="ECO:0007669"/>
    <property type="project" value="InterPro"/>
</dbReference>
<dbReference type="SUPFAM" id="SSF53474">
    <property type="entry name" value="alpha/beta-Hydrolases"/>
    <property type="match status" value="1"/>
</dbReference>
<feature type="transmembrane region" description="Helical" evidence="5">
    <location>
        <begin position="208"/>
        <end position="228"/>
    </location>
</feature>
<dbReference type="PANTHER" id="PTHR11360:SF305">
    <property type="entry name" value="MAJOR FACILITATOR SUPERFAMILY (MFS) PROFILE DOMAIN-CONTAINING PROTEIN"/>
    <property type="match status" value="1"/>
</dbReference>
<comment type="subcellular location">
    <subcellularLocation>
        <location evidence="1">Membrane</location>
        <topology evidence="1">Multi-pass membrane protein</topology>
    </subcellularLocation>
</comment>
<keyword evidence="5" id="KW-1133">Transmembrane helix</keyword>
<feature type="transmembrane region" description="Helical" evidence="5">
    <location>
        <begin position="51"/>
        <end position="74"/>
    </location>
</feature>
<dbReference type="GO" id="GO:0022857">
    <property type="term" value="F:transmembrane transporter activity"/>
    <property type="evidence" value="ECO:0007669"/>
    <property type="project" value="InterPro"/>
</dbReference>
<reference evidence="7 8" key="1">
    <citation type="journal article" date="2018" name="Sci. Rep.">
        <title>Characterisation of pathogen-specific regions and novel effector candidates in Fusarium oxysporum f. sp. cepae.</title>
        <authorList>
            <person name="Armitage A.D."/>
            <person name="Taylor A."/>
            <person name="Sobczyk M.K."/>
            <person name="Baxter L."/>
            <person name="Greenfield B.P."/>
            <person name="Bates H.J."/>
            <person name="Wilson F."/>
            <person name="Jackson A.C."/>
            <person name="Ott S."/>
            <person name="Harrison R.J."/>
            <person name="Clarkson J.P."/>
        </authorList>
    </citation>
    <scope>NUCLEOTIDE SEQUENCE [LARGE SCALE GENOMIC DNA]</scope>
    <source>
        <strain evidence="7 8">Fp_A8</strain>
    </source>
</reference>
<keyword evidence="5" id="KW-0472">Membrane</keyword>
<dbReference type="Pfam" id="PF07690">
    <property type="entry name" value="MFS_1"/>
    <property type="match status" value="1"/>
</dbReference>
<sequence>MSAQKDNSGPDWPCSSTSSDNEKGNDTDISQPESESTPTPPAVEFDNPKGWIAVAAAACSLFVYLGVIYSWGIMQVRLVEVTGTNLTTLTFVGSLATSFMISLSILSGIAVRKLGYQKTALAGGILMGLGEFLASWTTKHVGALFVFHGVIFGIGGGLSIFACSTAPLRWFKRHRGLAMGIVFGGGSLGAAVMSIATNLLVKRVDVAWTFRILGFMLWGVCIPASYFIQQPEGSMSAGLKLQWHRFREPRFLLIIAGTALSCFPLFIPPYFIPIFTRSMGYSNQIAIIILAAWNLASTVGRVLGGYTADHLLGPLNSLIVCLLFIGLSSLVVWPLASSVGIFSIFLVFNGIGCGAFFSLVPPMLGATMGPENTLGILPIVWTTWFCGFFFGTPIASGIYSLAGDNNDSLSVFRPAAYYAGVVHSGIIPHVTEAYQLDRLDIAKLTAFLVANSTGTGVLICPGGGYSHVSIVKEGYKPAAYLNELGIDAWVLDYTTTLNATAPIYPKPENEVFAALKKIRHENPKIDKLGIWGFSAGGHLASTTLTNPNAGLDFGILAYPVITLEGNYTHAGSRDNLVGPNATAEELHDLSAQNLVSDTTPPTFLFHTFDDQAVPVQNTLMFAEAMAAHKRKAQVLILPDGPHGLGTIYKTTTITKKTPTVRKSITATSTSSAIATSVSSVVQTVTENIVATRTVEQTKFVTEQATAAITTQDANVNPPFKHKRSAPRIPEYLDNICTNSAQYSSACSRIGVTFKTVNGPRVTIVSKIIRVKIPRASTIRTTVATTWVTQTVKTTVILKTYSTEGVTKTIDVVTDDVTVATKTVTETTTKTEIAEPLQTVQLIAIGSNDPALAVSNGIGFSSLESSQGTTFYMDFKSDPSSLQQYSIHKGTGEVKALNGPGAAAGQSASYNFYPGSGNPYGAAMIQGKGAPPLVCEVVEGAGYEYLQCKFGSNQIADFWTCKQRLVLVYPGYDLSRCYMDGNAYTGYKIPIIRVSTD</sequence>
<feature type="transmembrane region" description="Helical" evidence="5">
    <location>
        <begin position="249"/>
        <end position="272"/>
    </location>
</feature>
<dbReference type="InterPro" id="IPR029058">
    <property type="entry name" value="AB_hydrolase_fold"/>
</dbReference>
<dbReference type="Gene3D" id="1.20.1250.20">
    <property type="entry name" value="MFS general substrate transporter like domains"/>
    <property type="match status" value="2"/>
</dbReference>
<dbReference type="GO" id="GO:0008236">
    <property type="term" value="F:serine-type peptidase activity"/>
    <property type="evidence" value="ECO:0007669"/>
    <property type="project" value="InterPro"/>
</dbReference>
<organism evidence="7 8">
    <name type="scientific">Gibberella intermedia</name>
    <name type="common">Bulb rot disease fungus</name>
    <name type="synonym">Fusarium proliferatum</name>
    <dbReference type="NCBI Taxonomy" id="948311"/>
    <lineage>
        <taxon>Eukaryota</taxon>
        <taxon>Fungi</taxon>
        <taxon>Dikarya</taxon>
        <taxon>Ascomycota</taxon>
        <taxon>Pezizomycotina</taxon>
        <taxon>Sordariomycetes</taxon>
        <taxon>Hypocreomycetidae</taxon>
        <taxon>Hypocreales</taxon>
        <taxon>Nectriaceae</taxon>
        <taxon>Fusarium</taxon>
        <taxon>Fusarium fujikuroi species complex</taxon>
    </lineage>
</organism>
<dbReference type="AlphaFoldDB" id="A0A420SDE1"/>
<dbReference type="InterPro" id="IPR036259">
    <property type="entry name" value="MFS_trans_sf"/>
</dbReference>
<accession>A0A420SDE1</accession>
<comment type="caution">
    <text evidence="7">The sequence shown here is derived from an EMBL/GenBank/DDBJ whole genome shotgun (WGS) entry which is preliminary data.</text>
</comment>
<evidence type="ECO:0000256" key="1">
    <source>
        <dbReference type="ARBA" id="ARBA00004141"/>
    </source>
</evidence>
<feature type="transmembrane region" description="Helical" evidence="5">
    <location>
        <begin position="284"/>
        <end position="303"/>
    </location>
</feature>
<feature type="transmembrane region" description="Helical" evidence="5">
    <location>
        <begin position="341"/>
        <end position="364"/>
    </location>
</feature>